<evidence type="ECO:0000259" key="2">
    <source>
        <dbReference type="PROSITE" id="PS51029"/>
    </source>
</evidence>
<dbReference type="Proteomes" id="UP000291343">
    <property type="component" value="Unassembled WGS sequence"/>
</dbReference>
<dbReference type="PANTHER" id="PTHR21505">
    <property type="entry name" value="MADF DOMAIN-CONTAINING PROTEIN-RELATED"/>
    <property type="match status" value="1"/>
</dbReference>
<dbReference type="EMBL" id="QKKF02031779">
    <property type="protein sequence ID" value="RZF34359.1"/>
    <property type="molecule type" value="Genomic_DNA"/>
</dbReference>
<dbReference type="InterPro" id="IPR006578">
    <property type="entry name" value="MADF-dom"/>
</dbReference>
<dbReference type="InParanoid" id="A0A482WLG2"/>
<dbReference type="FunCoup" id="A0A482WLG2">
    <property type="interactions" value="17"/>
</dbReference>
<dbReference type="PANTHER" id="PTHR21505:SF8">
    <property type="entry name" value="DPT-YFP REPRESSOR BY OVEREXPRESSION, ISOFORM D-RELATED"/>
    <property type="match status" value="1"/>
</dbReference>
<feature type="domain" description="MADF" evidence="2">
    <location>
        <begin position="14"/>
        <end position="110"/>
    </location>
</feature>
<organism evidence="3 4">
    <name type="scientific">Laodelphax striatellus</name>
    <name type="common">Small brown planthopper</name>
    <name type="synonym">Delphax striatella</name>
    <dbReference type="NCBI Taxonomy" id="195883"/>
    <lineage>
        <taxon>Eukaryota</taxon>
        <taxon>Metazoa</taxon>
        <taxon>Ecdysozoa</taxon>
        <taxon>Arthropoda</taxon>
        <taxon>Hexapoda</taxon>
        <taxon>Insecta</taxon>
        <taxon>Pterygota</taxon>
        <taxon>Neoptera</taxon>
        <taxon>Paraneoptera</taxon>
        <taxon>Hemiptera</taxon>
        <taxon>Auchenorrhyncha</taxon>
        <taxon>Fulgoroidea</taxon>
        <taxon>Delphacidae</taxon>
        <taxon>Criomorphinae</taxon>
        <taxon>Laodelphax</taxon>
    </lineage>
</organism>
<name>A0A482WLG2_LAOST</name>
<dbReference type="AlphaFoldDB" id="A0A482WLG2"/>
<dbReference type="SMART" id="SM00595">
    <property type="entry name" value="MADF"/>
    <property type="match status" value="1"/>
</dbReference>
<gene>
    <name evidence="3" type="ORF">LSTR_LSTR008898</name>
</gene>
<dbReference type="PROSITE" id="PS51029">
    <property type="entry name" value="MADF"/>
    <property type="match status" value="1"/>
</dbReference>
<proteinExistence type="predicted"/>
<accession>A0A482WLG2</accession>
<reference evidence="3 4" key="1">
    <citation type="journal article" date="2017" name="Gigascience">
        <title>Genome sequence of the small brown planthopper, Laodelphax striatellus.</title>
        <authorList>
            <person name="Zhu J."/>
            <person name="Jiang F."/>
            <person name="Wang X."/>
            <person name="Yang P."/>
            <person name="Bao Y."/>
            <person name="Zhao W."/>
            <person name="Wang W."/>
            <person name="Lu H."/>
            <person name="Wang Q."/>
            <person name="Cui N."/>
            <person name="Li J."/>
            <person name="Chen X."/>
            <person name="Luo L."/>
            <person name="Yu J."/>
            <person name="Kang L."/>
            <person name="Cui F."/>
        </authorList>
    </citation>
    <scope>NUCLEOTIDE SEQUENCE [LARGE SCALE GENOMIC DNA]</scope>
    <source>
        <strain evidence="3">Lst14</strain>
    </source>
</reference>
<feature type="compositionally biased region" description="Basic and acidic residues" evidence="1">
    <location>
        <begin position="244"/>
        <end position="253"/>
    </location>
</feature>
<comment type="caution">
    <text evidence="3">The sequence shown here is derived from an EMBL/GenBank/DDBJ whole genome shotgun (WGS) entry which is preliminary data.</text>
</comment>
<feature type="region of interest" description="Disordered" evidence="1">
    <location>
        <begin position="238"/>
        <end position="260"/>
    </location>
</feature>
<dbReference type="OrthoDB" id="6628055at2759"/>
<evidence type="ECO:0000256" key="1">
    <source>
        <dbReference type="SAM" id="MobiDB-lite"/>
    </source>
</evidence>
<evidence type="ECO:0000313" key="4">
    <source>
        <dbReference type="Proteomes" id="UP000291343"/>
    </source>
</evidence>
<sequence length="282" mass="32556">MSESKRWSGERIIKFLELYEQHPCLWNVHSSLYTNRKLREAAYENMAKSMRIEGFTARDVIAKIRSIRNVYTLELNKILKSKKSGAGLDDVYKPKLQWFATADRILHSVVQIKDRQSTEIIQEETNSENEHVREPSETIEPDVIVETSKRKYSNEFFQNSPSTFRPKKFKSSIISRTEKAINDLQKISMSLNQSPEDNEFDSFGKHIAAQLKKLPTSVALKSMGYIHSYLIEQRMNSCSTDSRPTSRDSHQCDDSNFNSNASDIVSEVDYSIPRGENYYSDS</sequence>
<keyword evidence="4" id="KW-1185">Reference proteome</keyword>
<dbReference type="Pfam" id="PF10545">
    <property type="entry name" value="MADF_DNA_bdg"/>
    <property type="match status" value="1"/>
</dbReference>
<evidence type="ECO:0000313" key="3">
    <source>
        <dbReference type="EMBL" id="RZF34359.1"/>
    </source>
</evidence>
<protein>
    <recommendedName>
        <fullName evidence="2">MADF domain-containing protein</fullName>
    </recommendedName>
</protein>